<comment type="subcellular location">
    <subcellularLocation>
        <location evidence="3">Membrane</location>
        <topology evidence="3">Single-pass type I membrane protein</topology>
    </subcellularLocation>
</comment>
<keyword evidence="6" id="KW-0479">Metal-binding</keyword>
<dbReference type="Pfam" id="PF01963">
    <property type="entry name" value="TraB_PrgY_gumN"/>
    <property type="match status" value="1"/>
</dbReference>
<evidence type="ECO:0000256" key="12">
    <source>
        <dbReference type="ARBA" id="ARBA00023180"/>
    </source>
</evidence>
<dbReference type="GO" id="GO:0030178">
    <property type="term" value="P:negative regulation of Wnt signaling pathway"/>
    <property type="evidence" value="ECO:0007669"/>
    <property type="project" value="InterPro"/>
</dbReference>
<keyword evidence="5" id="KW-0812">Transmembrane</keyword>
<comment type="cofactor">
    <cofactor evidence="2">
        <name>Co(2+)</name>
        <dbReference type="ChEBI" id="CHEBI:48828"/>
    </cofactor>
</comment>
<comment type="caution">
    <text evidence="14">The sequence shown here is derived from an EMBL/GenBank/DDBJ whole genome shotgun (WGS) entry which is preliminary data.</text>
</comment>
<evidence type="ECO:0000256" key="11">
    <source>
        <dbReference type="ARBA" id="ARBA00023136"/>
    </source>
</evidence>
<evidence type="ECO:0000256" key="7">
    <source>
        <dbReference type="ARBA" id="ARBA00022729"/>
    </source>
</evidence>
<keyword evidence="12" id="KW-0325">Glycoprotein</keyword>
<evidence type="ECO:0000256" key="9">
    <source>
        <dbReference type="ARBA" id="ARBA00022989"/>
    </source>
</evidence>
<keyword evidence="10" id="KW-0482">Metalloprotease</keyword>
<keyword evidence="7 13" id="KW-0732">Signal</keyword>
<dbReference type="RefSeq" id="WP_207337760.1">
    <property type="nucleotide sequence ID" value="NZ_JAFMYU010000022.1"/>
</dbReference>
<dbReference type="GO" id="GO:0004222">
    <property type="term" value="F:metalloendopeptidase activity"/>
    <property type="evidence" value="ECO:0007669"/>
    <property type="project" value="TreeGrafter"/>
</dbReference>
<dbReference type="GO" id="GO:0046872">
    <property type="term" value="F:metal ion binding"/>
    <property type="evidence" value="ECO:0007669"/>
    <property type="project" value="UniProtKB-KW"/>
</dbReference>
<evidence type="ECO:0000256" key="2">
    <source>
        <dbReference type="ARBA" id="ARBA00001941"/>
    </source>
</evidence>
<feature type="chain" id="PRO_5037013366" evidence="13">
    <location>
        <begin position="21"/>
        <end position="285"/>
    </location>
</feature>
<dbReference type="GO" id="GO:0016020">
    <property type="term" value="C:membrane"/>
    <property type="evidence" value="ECO:0007669"/>
    <property type="project" value="UniProtKB-SubCell"/>
</dbReference>
<evidence type="ECO:0000256" key="6">
    <source>
        <dbReference type="ARBA" id="ARBA00022723"/>
    </source>
</evidence>
<dbReference type="CDD" id="cd14789">
    <property type="entry name" value="Tiki"/>
    <property type="match status" value="1"/>
</dbReference>
<evidence type="ECO:0000256" key="10">
    <source>
        <dbReference type="ARBA" id="ARBA00023049"/>
    </source>
</evidence>
<dbReference type="InterPro" id="IPR040230">
    <property type="entry name" value="TIKI1/2-like"/>
</dbReference>
<keyword evidence="8" id="KW-0378">Hydrolase</keyword>
<keyword evidence="9" id="KW-1133">Transmembrane helix</keyword>
<dbReference type="PANTHER" id="PTHR31120">
    <property type="entry name" value="METALLOPROTEASE TIKI"/>
    <property type="match status" value="1"/>
</dbReference>
<name>A0A939GBY8_9BACT</name>
<feature type="signal peptide" evidence="13">
    <location>
        <begin position="1"/>
        <end position="20"/>
    </location>
</feature>
<dbReference type="PANTHER" id="PTHR31120:SF6">
    <property type="entry name" value="METALLOPROTEASE TIKI HOMOLOG"/>
    <property type="match status" value="1"/>
</dbReference>
<evidence type="ECO:0000256" key="3">
    <source>
        <dbReference type="ARBA" id="ARBA00004479"/>
    </source>
</evidence>
<proteinExistence type="predicted"/>
<reference evidence="14 15" key="1">
    <citation type="submission" date="2021-03" db="EMBL/GenBank/DDBJ databases">
        <title>Fibrella sp. HMF5036 genome sequencing and assembly.</title>
        <authorList>
            <person name="Kang H."/>
            <person name="Kim H."/>
            <person name="Bae S."/>
            <person name="Joh K."/>
        </authorList>
    </citation>
    <scope>NUCLEOTIDE SEQUENCE [LARGE SCALE GENOMIC DNA]</scope>
    <source>
        <strain evidence="14 15">HMF5036</strain>
    </source>
</reference>
<accession>A0A939GBY8</accession>
<organism evidence="14 15">
    <name type="scientific">Fibrella aquatilis</name>
    <dbReference type="NCBI Taxonomy" id="2817059"/>
    <lineage>
        <taxon>Bacteria</taxon>
        <taxon>Pseudomonadati</taxon>
        <taxon>Bacteroidota</taxon>
        <taxon>Cytophagia</taxon>
        <taxon>Cytophagales</taxon>
        <taxon>Spirosomataceae</taxon>
        <taxon>Fibrella</taxon>
    </lineage>
</organism>
<dbReference type="InterPro" id="IPR002816">
    <property type="entry name" value="TraB/PrgY/GumN_fam"/>
</dbReference>
<keyword evidence="11" id="KW-0472">Membrane</keyword>
<protein>
    <submittedName>
        <fullName evidence="14">TraB/GumN family protein</fullName>
    </submittedName>
</protein>
<dbReference type="Proteomes" id="UP000664795">
    <property type="component" value="Unassembled WGS sequence"/>
</dbReference>
<evidence type="ECO:0000256" key="1">
    <source>
        <dbReference type="ARBA" id="ARBA00001936"/>
    </source>
</evidence>
<evidence type="ECO:0000256" key="5">
    <source>
        <dbReference type="ARBA" id="ARBA00022692"/>
    </source>
</evidence>
<gene>
    <name evidence="14" type="ORF">J2I48_22505</name>
</gene>
<evidence type="ECO:0000256" key="8">
    <source>
        <dbReference type="ARBA" id="ARBA00022801"/>
    </source>
</evidence>
<evidence type="ECO:0000313" key="15">
    <source>
        <dbReference type="Proteomes" id="UP000664795"/>
    </source>
</evidence>
<sequence length="285" mass="31665">MNLRTTLIATFSALTINAFAQTDNALLYEVTGNGLTAPSYLYGTFHLVCPTDLVITDATKKAIADTKQLYLEVDMDDPTMMPKMQKAMVLPAGKTAKDYLSADDYKLLDEYLTKTMSVKLDMVKTFRPLGLMSFLVMGMLHCQPASYDMTFAQMATTQKKEVLGLETMESQLALLDKKPLDKQFKDLADMARDPEKSQKDFADLLIAYKAKNLTQMSDIMKRNPAEFAEMEGPLLNERNANWIPVIEKAAKATPTFFAFGAGHLIGDKGVIALLKKQGYVVKGIN</sequence>
<dbReference type="AlphaFoldDB" id="A0A939GBY8"/>
<evidence type="ECO:0000313" key="14">
    <source>
        <dbReference type="EMBL" id="MBO0933797.1"/>
    </source>
</evidence>
<comment type="cofactor">
    <cofactor evidence="1">
        <name>Mn(2+)</name>
        <dbReference type="ChEBI" id="CHEBI:29035"/>
    </cofactor>
</comment>
<evidence type="ECO:0000256" key="13">
    <source>
        <dbReference type="SAM" id="SignalP"/>
    </source>
</evidence>
<dbReference type="GO" id="GO:0006508">
    <property type="term" value="P:proteolysis"/>
    <property type="evidence" value="ECO:0007669"/>
    <property type="project" value="UniProtKB-KW"/>
</dbReference>
<dbReference type="EMBL" id="JAFMYU010000022">
    <property type="protein sequence ID" value="MBO0933797.1"/>
    <property type="molecule type" value="Genomic_DNA"/>
</dbReference>
<keyword evidence="4" id="KW-0645">Protease</keyword>
<evidence type="ECO:0000256" key="4">
    <source>
        <dbReference type="ARBA" id="ARBA00022670"/>
    </source>
</evidence>
<keyword evidence="15" id="KW-1185">Reference proteome</keyword>